<dbReference type="PANTHER" id="PTHR23501:SF3">
    <property type="entry name" value="MAJOR FACILITATOR SUPERFAMILY (MFS) PROFILE DOMAIN-CONTAINING PROTEIN"/>
    <property type="match status" value="1"/>
</dbReference>
<evidence type="ECO:0000313" key="8">
    <source>
        <dbReference type="Proteomes" id="UP000319663"/>
    </source>
</evidence>
<feature type="transmembrane region" description="Helical" evidence="6">
    <location>
        <begin position="30"/>
        <end position="46"/>
    </location>
</feature>
<dbReference type="GO" id="GO:0022857">
    <property type="term" value="F:transmembrane transporter activity"/>
    <property type="evidence" value="ECO:0007669"/>
    <property type="project" value="InterPro"/>
</dbReference>
<dbReference type="AlphaFoldDB" id="A0A507QM39"/>
<keyword evidence="3 6" id="KW-0812">Transmembrane</keyword>
<evidence type="ECO:0000256" key="3">
    <source>
        <dbReference type="ARBA" id="ARBA00022692"/>
    </source>
</evidence>
<evidence type="ECO:0000256" key="1">
    <source>
        <dbReference type="ARBA" id="ARBA00004141"/>
    </source>
</evidence>
<dbReference type="EMBL" id="VIFY01000195">
    <property type="protein sequence ID" value="TQB68711.1"/>
    <property type="molecule type" value="Genomic_DNA"/>
</dbReference>
<comment type="subcellular location">
    <subcellularLocation>
        <location evidence="1">Membrane</location>
        <topology evidence="1">Multi-pass membrane protein</topology>
    </subcellularLocation>
</comment>
<feature type="transmembrane region" description="Helical" evidence="6">
    <location>
        <begin position="281"/>
        <end position="308"/>
    </location>
</feature>
<keyword evidence="8" id="KW-1185">Reference proteome</keyword>
<dbReference type="GO" id="GO:0005886">
    <property type="term" value="C:plasma membrane"/>
    <property type="evidence" value="ECO:0007669"/>
    <property type="project" value="TreeGrafter"/>
</dbReference>
<dbReference type="SUPFAM" id="SSF103473">
    <property type="entry name" value="MFS general substrate transporter"/>
    <property type="match status" value="1"/>
</dbReference>
<organism evidence="7 8">
    <name type="scientific">Monascus purpureus</name>
    <name type="common">Red mold</name>
    <name type="synonym">Monascus anka</name>
    <dbReference type="NCBI Taxonomy" id="5098"/>
    <lineage>
        <taxon>Eukaryota</taxon>
        <taxon>Fungi</taxon>
        <taxon>Dikarya</taxon>
        <taxon>Ascomycota</taxon>
        <taxon>Pezizomycotina</taxon>
        <taxon>Eurotiomycetes</taxon>
        <taxon>Eurotiomycetidae</taxon>
        <taxon>Eurotiales</taxon>
        <taxon>Aspergillaceae</taxon>
        <taxon>Monascus</taxon>
    </lineage>
</organism>
<proteinExistence type="predicted"/>
<keyword evidence="2" id="KW-0813">Transport</keyword>
<feature type="transmembrane region" description="Helical" evidence="6">
    <location>
        <begin position="400"/>
        <end position="429"/>
    </location>
</feature>
<keyword evidence="4 6" id="KW-1133">Transmembrane helix</keyword>
<feature type="transmembrane region" description="Helical" evidence="6">
    <location>
        <begin position="81"/>
        <end position="97"/>
    </location>
</feature>
<name>A0A507QM39_MONPU</name>
<sequence length="514" mass="57340">MADIEKPEEGVRTVAVTDKVEAALSAWKKYHLIAVYVIIWFIYFITSTQETVAAAFNPIVAGIFNLPLAKIIDIWGRPQGLTLMLINWVVGFVMMAGCNNVKTYAAAQVFSSVRNDNELAGSELLSDDLHRRHLVAEEPVIGVVLCNVQVSCREQDDVGFRDLLSRCSRRVAPLCALFFWNHYRAKKSGLLPSTHWKFNLKTLKKYAIGIDLVGILVLAGGMALFLLPFSLWSYQGEKWRSPMIICMITFGGVLLVVFALYEPFLAPVPFVPFRLPLDRTVFFGGLMLVFVFASSAIWGAYFMLMVVYDRTSPKSPTFQPCAAWACFWALVVGVLMLQMACRVLCHPPRVAGRGPNNPFPLRPFQYQVCRHDADLQCLAGGTMVICGEMAMMAPSDHQHIAAIIAILDLFSAIGSAIGQTVATVIWTGVFTDKKLRKYLPSDASIQAIYGSPPWPRWPGPKGTPYLDDVNTAYSDTQRIMRIVSTAILALGPFSTVFWRDIKVKDFKQTRNLVF</sequence>
<dbReference type="Pfam" id="PF06609">
    <property type="entry name" value="TRI12"/>
    <property type="match status" value="1"/>
</dbReference>
<evidence type="ECO:0000256" key="5">
    <source>
        <dbReference type="ARBA" id="ARBA00023136"/>
    </source>
</evidence>
<feature type="transmembrane region" description="Helical" evidence="6">
    <location>
        <begin position="320"/>
        <end position="340"/>
    </location>
</feature>
<dbReference type="STRING" id="5098.A0A507QM39"/>
<dbReference type="InterPro" id="IPR010573">
    <property type="entry name" value="MFS_Str1/Tri12-like"/>
</dbReference>
<reference evidence="7 8" key="1">
    <citation type="submission" date="2019-06" db="EMBL/GenBank/DDBJ databases">
        <title>Wine fermentation using esterase from Monascus purpureus.</title>
        <authorList>
            <person name="Geng C."/>
            <person name="Zhang Y."/>
        </authorList>
    </citation>
    <scope>NUCLEOTIDE SEQUENCE [LARGE SCALE GENOMIC DNA]</scope>
    <source>
        <strain evidence="7">HQ1</strain>
    </source>
</reference>
<dbReference type="InterPro" id="IPR036259">
    <property type="entry name" value="MFS_trans_sf"/>
</dbReference>
<evidence type="ECO:0008006" key="9">
    <source>
        <dbReference type="Google" id="ProtNLM"/>
    </source>
</evidence>
<evidence type="ECO:0000256" key="2">
    <source>
        <dbReference type="ARBA" id="ARBA00022448"/>
    </source>
</evidence>
<accession>A0A507QM39</accession>
<evidence type="ECO:0000313" key="7">
    <source>
        <dbReference type="EMBL" id="TQB68711.1"/>
    </source>
</evidence>
<keyword evidence="5 6" id="KW-0472">Membrane</keyword>
<gene>
    <name evidence="7" type="ORF">MPDQ_002891</name>
</gene>
<dbReference type="Proteomes" id="UP000319663">
    <property type="component" value="Unassembled WGS sequence"/>
</dbReference>
<evidence type="ECO:0000256" key="4">
    <source>
        <dbReference type="ARBA" id="ARBA00022989"/>
    </source>
</evidence>
<dbReference type="PANTHER" id="PTHR23501">
    <property type="entry name" value="MAJOR FACILITATOR SUPERFAMILY"/>
    <property type="match status" value="1"/>
</dbReference>
<feature type="transmembrane region" description="Helical" evidence="6">
    <location>
        <begin position="243"/>
        <end position="261"/>
    </location>
</feature>
<feature type="transmembrane region" description="Helical" evidence="6">
    <location>
        <begin position="206"/>
        <end position="231"/>
    </location>
</feature>
<protein>
    <recommendedName>
        <fullName evidence="9">Major facilitator superfamily (MFS) profile domain-containing protein</fullName>
    </recommendedName>
</protein>
<comment type="caution">
    <text evidence="7">The sequence shown here is derived from an EMBL/GenBank/DDBJ whole genome shotgun (WGS) entry which is preliminary data.</text>
</comment>
<evidence type="ECO:0000256" key="6">
    <source>
        <dbReference type="SAM" id="Phobius"/>
    </source>
</evidence>